<dbReference type="OrthoDB" id="10418538at2759"/>
<evidence type="ECO:0000313" key="2">
    <source>
        <dbReference type="Proteomes" id="UP000593579"/>
    </source>
</evidence>
<protein>
    <submittedName>
        <fullName evidence="1">Uncharacterized protein</fullName>
    </submittedName>
</protein>
<keyword evidence="2" id="KW-1185">Reference proteome</keyword>
<proteinExistence type="predicted"/>
<comment type="caution">
    <text evidence="1">The sequence shown here is derived from an EMBL/GenBank/DDBJ whole genome shotgun (WGS) entry which is preliminary data.</text>
</comment>
<dbReference type="Proteomes" id="UP000593579">
    <property type="component" value="Unassembled WGS sequence"/>
</dbReference>
<name>A0A7J9CR11_GOSGO</name>
<dbReference type="EMBL" id="JABEZY010000012">
    <property type="protein sequence ID" value="MBA0750876.1"/>
    <property type="molecule type" value="Genomic_DNA"/>
</dbReference>
<evidence type="ECO:0000313" key="1">
    <source>
        <dbReference type="EMBL" id="MBA0750876.1"/>
    </source>
</evidence>
<dbReference type="AlphaFoldDB" id="A0A7J9CR11"/>
<feature type="non-terminal residue" evidence="1">
    <location>
        <position position="40"/>
    </location>
</feature>
<accession>A0A7J9CR11</accession>
<reference evidence="1 2" key="1">
    <citation type="journal article" date="2019" name="Genome Biol. Evol.">
        <title>Insights into the evolution of the New World diploid cottons (Gossypium, subgenus Houzingenia) based on genome sequencing.</title>
        <authorList>
            <person name="Grover C.E."/>
            <person name="Arick M.A. 2nd"/>
            <person name="Thrash A."/>
            <person name="Conover J.L."/>
            <person name="Sanders W.S."/>
            <person name="Peterson D.G."/>
            <person name="Frelichowski J.E."/>
            <person name="Scheffler J.A."/>
            <person name="Scheffler B.E."/>
            <person name="Wendel J.F."/>
        </authorList>
    </citation>
    <scope>NUCLEOTIDE SEQUENCE [LARGE SCALE GENOMIC DNA]</scope>
    <source>
        <strain evidence="1">5</strain>
        <tissue evidence="1">Leaf</tissue>
    </source>
</reference>
<organism evidence="1 2">
    <name type="scientific">Gossypium gossypioides</name>
    <name type="common">Mexican cotton</name>
    <name type="synonym">Selera gossypioides</name>
    <dbReference type="NCBI Taxonomy" id="34282"/>
    <lineage>
        <taxon>Eukaryota</taxon>
        <taxon>Viridiplantae</taxon>
        <taxon>Streptophyta</taxon>
        <taxon>Embryophyta</taxon>
        <taxon>Tracheophyta</taxon>
        <taxon>Spermatophyta</taxon>
        <taxon>Magnoliopsida</taxon>
        <taxon>eudicotyledons</taxon>
        <taxon>Gunneridae</taxon>
        <taxon>Pentapetalae</taxon>
        <taxon>rosids</taxon>
        <taxon>malvids</taxon>
        <taxon>Malvales</taxon>
        <taxon>Malvaceae</taxon>
        <taxon>Malvoideae</taxon>
        <taxon>Gossypium</taxon>
    </lineage>
</organism>
<sequence>MAYAPNIKIVVVFETDNASLVNRVKHHRTDVTIIGVRIKD</sequence>
<gene>
    <name evidence="1" type="ORF">Gogos_002258</name>
</gene>